<dbReference type="PRINTS" id="PR00039">
    <property type="entry name" value="HTHLYSR"/>
</dbReference>
<gene>
    <name evidence="6" type="ORF">FOF44_12715</name>
</gene>
<dbReference type="Pfam" id="PF00126">
    <property type="entry name" value="HTH_1"/>
    <property type="match status" value="1"/>
</dbReference>
<evidence type="ECO:0000313" key="6">
    <source>
        <dbReference type="EMBL" id="TVO34945.1"/>
    </source>
</evidence>
<evidence type="ECO:0000256" key="1">
    <source>
        <dbReference type="ARBA" id="ARBA00009437"/>
    </source>
</evidence>
<name>A0A557P2Q1_9VIBR</name>
<dbReference type="EMBL" id="VMKJ01000027">
    <property type="protein sequence ID" value="TVO34945.1"/>
    <property type="molecule type" value="Genomic_DNA"/>
</dbReference>
<dbReference type="GO" id="GO:0043565">
    <property type="term" value="F:sequence-specific DNA binding"/>
    <property type="evidence" value="ECO:0007669"/>
    <property type="project" value="TreeGrafter"/>
</dbReference>
<reference evidence="6 7" key="1">
    <citation type="submission" date="2019-07" db="EMBL/GenBank/DDBJ databases">
        <title>The draft genome sequence of Vibrio algivorus M1486.</title>
        <authorList>
            <person name="Meng X."/>
        </authorList>
    </citation>
    <scope>NUCLEOTIDE SEQUENCE [LARGE SCALE GENOMIC DNA]</scope>
    <source>
        <strain evidence="6 7">M1486</strain>
    </source>
</reference>
<dbReference type="GO" id="GO:0003700">
    <property type="term" value="F:DNA-binding transcription factor activity"/>
    <property type="evidence" value="ECO:0007669"/>
    <property type="project" value="InterPro"/>
</dbReference>
<evidence type="ECO:0000256" key="2">
    <source>
        <dbReference type="ARBA" id="ARBA00023015"/>
    </source>
</evidence>
<dbReference type="InterPro" id="IPR058163">
    <property type="entry name" value="LysR-type_TF_proteobact-type"/>
</dbReference>
<comment type="caution">
    <text evidence="6">The sequence shown here is derived from an EMBL/GenBank/DDBJ whole genome shotgun (WGS) entry which is preliminary data.</text>
</comment>
<keyword evidence="2" id="KW-0805">Transcription regulation</keyword>
<dbReference type="Gene3D" id="3.40.190.290">
    <property type="match status" value="1"/>
</dbReference>
<evidence type="ECO:0000256" key="3">
    <source>
        <dbReference type="ARBA" id="ARBA00023125"/>
    </source>
</evidence>
<proteinExistence type="inferred from homology"/>
<dbReference type="Proteomes" id="UP000319828">
    <property type="component" value="Unassembled WGS sequence"/>
</dbReference>
<comment type="similarity">
    <text evidence="1">Belongs to the LysR transcriptional regulatory family.</text>
</comment>
<dbReference type="GO" id="GO:0006351">
    <property type="term" value="P:DNA-templated transcription"/>
    <property type="evidence" value="ECO:0007669"/>
    <property type="project" value="TreeGrafter"/>
</dbReference>
<dbReference type="AlphaFoldDB" id="A0A557P2Q1"/>
<evidence type="ECO:0000259" key="5">
    <source>
        <dbReference type="PROSITE" id="PS50931"/>
    </source>
</evidence>
<dbReference type="Pfam" id="PF03466">
    <property type="entry name" value="LysR_substrate"/>
    <property type="match status" value="1"/>
</dbReference>
<dbReference type="InterPro" id="IPR036390">
    <property type="entry name" value="WH_DNA-bd_sf"/>
</dbReference>
<keyword evidence="3" id="KW-0238">DNA-binding</keyword>
<dbReference type="InterPro" id="IPR000847">
    <property type="entry name" value="LysR_HTH_N"/>
</dbReference>
<dbReference type="InterPro" id="IPR005119">
    <property type="entry name" value="LysR_subst-bd"/>
</dbReference>
<keyword evidence="4" id="KW-0804">Transcription</keyword>
<dbReference type="PROSITE" id="PS50931">
    <property type="entry name" value="HTH_LYSR"/>
    <property type="match status" value="1"/>
</dbReference>
<dbReference type="SUPFAM" id="SSF46785">
    <property type="entry name" value="Winged helix' DNA-binding domain"/>
    <property type="match status" value="1"/>
</dbReference>
<protein>
    <submittedName>
        <fullName evidence="6">LysR family transcriptional regulator</fullName>
    </submittedName>
</protein>
<sequence length="300" mass="33668">MLNQINLSDVRSFVLIAELGSFTKAAEALEVSRSHVSKQITQLEKQMGVTLLIRTTRTLKLTNAGELFFNQCKAHLSGIDQAINAAVDDVEQMRGHINLNCVGGHLGEDIIAPMVASFMRQYPDVTISIDFSSHRVDLIKDDFDLAIRMGTLENAGFVGRKLLSLEMVTLTSPYYLSQQATALDHPKDLLAHNCLTGSVKKWHYQSLSKPIKDIDVTVSGQFECKNGRSLINAALAGCGLIRVPKLYCQAEIEQKKLVEVMPEWKIPDVNLSVIYHKDRYKPKRLQALLKHFQQQFLKMS</sequence>
<dbReference type="Gene3D" id="1.10.10.10">
    <property type="entry name" value="Winged helix-like DNA-binding domain superfamily/Winged helix DNA-binding domain"/>
    <property type="match status" value="1"/>
</dbReference>
<dbReference type="FunFam" id="1.10.10.10:FF:000001">
    <property type="entry name" value="LysR family transcriptional regulator"/>
    <property type="match status" value="1"/>
</dbReference>
<feature type="domain" description="HTH lysR-type" evidence="5">
    <location>
        <begin position="5"/>
        <end position="62"/>
    </location>
</feature>
<accession>A0A557P2Q1</accession>
<dbReference type="OrthoDB" id="9786526at2"/>
<dbReference type="PANTHER" id="PTHR30537:SF5">
    <property type="entry name" value="HTH-TYPE TRANSCRIPTIONAL ACTIVATOR TTDR-RELATED"/>
    <property type="match status" value="1"/>
</dbReference>
<dbReference type="PANTHER" id="PTHR30537">
    <property type="entry name" value="HTH-TYPE TRANSCRIPTIONAL REGULATOR"/>
    <property type="match status" value="1"/>
</dbReference>
<evidence type="ECO:0000313" key="7">
    <source>
        <dbReference type="Proteomes" id="UP000319828"/>
    </source>
</evidence>
<organism evidence="6 7">
    <name type="scientific">Vibrio algivorus</name>
    <dbReference type="NCBI Taxonomy" id="1667024"/>
    <lineage>
        <taxon>Bacteria</taxon>
        <taxon>Pseudomonadati</taxon>
        <taxon>Pseudomonadota</taxon>
        <taxon>Gammaproteobacteria</taxon>
        <taxon>Vibrionales</taxon>
        <taxon>Vibrionaceae</taxon>
        <taxon>Vibrio</taxon>
    </lineage>
</organism>
<evidence type="ECO:0000256" key="4">
    <source>
        <dbReference type="ARBA" id="ARBA00023163"/>
    </source>
</evidence>
<dbReference type="SUPFAM" id="SSF53850">
    <property type="entry name" value="Periplasmic binding protein-like II"/>
    <property type="match status" value="1"/>
</dbReference>
<dbReference type="RefSeq" id="WP_144388634.1">
    <property type="nucleotide sequence ID" value="NZ_CANNCB010000032.1"/>
</dbReference>
<dbReference type="CDD" id="cd08422">
    <property type="entry name" value="PBP2_CrgA_like"/>
    <property type="match status" value="1"/>
</dbReference>
<dbReference type="InterPro" id="IPR036388">
    <property type="entry name" value="WH-like_DNA-bd_sf"/>
</dbReference>